<feature type="coiled-coil region" evidence="1">
    <location>
        <begin position="529"/>
        <end position="556"/>
    </location>
</feature>
<dbReference type="Proteomes" id="UP000317178">
    <property type="component" value="Chromosome"/>
</dbReference>
<feature type="transmembrane region" description="Helical" evidence="3">
    <location>
        <begin position="155"/>
        <end position="173"/>
    </location>
</feature>
<dbReference type="Pfam" id="PF13779">
    <property type="entry name" value="DUF4175"/>
    <property type="match status" value="1"/>
</dbReference>
<dbReference type="OrthoDB" id="215734at2"/>
<dbReference type="KEGG" id="plon:Pla110_13170"/>
<feature type="coiled-coil region" evidence="1">
    <location>
        <begin position="645"/>
        <end position="682"/>
    </location>
</feature>
<keyword evidence="5" id="KW-1185">Reference proteome</keyword>
<feature type="compositionally biased region" description="Polar residues" evidence="2">
    <location>
        <begin position="847"/>
        <end position="861"/>
    </location>
</feature>
<name>A0A518CK52_9PLAN</name>
<feature type="coiled-coil region" evidence="1">
    <location>
        <begin position="756"/>
        <end position="808"/>
    </location>
</feature>
<feature type="compositionally biased region" description="Polar residues" evidence="2">
    <location>
        <begin position="873"/>
        <end position="885"/>
    </location>
</feature>
<dbReference type="EMBL" id="CP036281">
    <property type="protein sequence ID" value="QDU79606.1"/>
    <property type="molecule type" value="Genomic_DNA"/>
</dbReference>
<sequence length="1205" mass="135072">MSTHPPITELQELLQSVRIRWQRWVTLRTTLQALLVLVGGLWCLWVLDTFYFLSASWRNVGFVCIVLTSLLWLFTRLQKLREESPTDTQLAAIIEDSHPELEERLLAAVDYQQQHSTSNLERQLQQSTIHQAVGSLRSVELQSSLRPARTLRISLVWLGLLIVSGLFFLFFAYRTSPWQRILTPWQSVSAEPTIVIEGGNQSIPIGSSIDLAAKLAKRPRHGKLDLQLNWQANDSAPQSARLHFDEATGTYPIRWDQIDRSREYWVSSNNSFDESARYRLEVVVMPQLESANITITPPAYTEHSPITHDGALGEMMVPEGSNVLLSFISNQPIASGEVLFQPDNEIEGPKSIPLEIKEDRRTALAKIPASESGTFSIQYEDKHRFTYRDEVRRHLQVQPDQPPVVEPTQITKTERENEEPSQFDLPVHATDDYTVTRVEMIIKSSDQPARIITPVEQLESASPEVPLHFRFPLSEEELSEATEVEVSFRATDNRVHPRPNETWTDPVPLIELLDPSLIEEPDAQDKALDEELMHKLAKLKTDLEKQETDVDKLAIRSRLDQPLEGGDRRLPEELIEEQEELRLQLEAIASQFNEHALYKELAPLAQHVARHELPSAEQHLQEVQDRATTSPKDALPPLTAASQQLKTAKKQVAQLEAWLENLIKLKEEIPELSELAQRSQNLADQLTEPSESGELERQLAEGTELDQSMEDFLTRHPELAEAAQAALMQQLRQVATQLQAAANQQSAINESIVSDLGQQQAELKQLKNINDLQENLTEEEEQELQQQLARLQREIQRQQQRAATLVLQSAQQSGSQSPPTQTALELVRKLEETSNQILAGQLPEALKSSQQASKTAEQLSDSAPELSAAAMELNQTQQELSQQLGAQANRPAARHAARREGQDQLQTRVNQLENQLDRLTEQAVQLATAAEQQPNELSEQLNVPRQFLKKAEKPLERSIRRLQSHDYLLARESTRNSATMLKQAALTLNQLTQSEENQAVPIPQSFSEQIAEAANQLNNAQQLLAQQMNQQQANQQQGDAQGESPDGEQTAAKEGQSPPSGKGESPNPNSSNSTQSGSPASQNLQQAAQALQQANQQLQNQQGTGGQSESAPSSSDQEGSSGSQAEEGGTGTKQVLTADQLQEELELLSQRPWGAVSTELKSEIREATRYRHKPEYARQIESYFKQLAAPRTPQSYLKPAPKESP</sequence>
<dbReference type="InterPro" id="IPR012683">
    <property type="entry name" value="CHP02302_TM"/>
</dbReference>
<reference evidence="4 5" key="1">
    <citation type="submission" date="2019-02" db="EMBL/GenBank/DDBJ databases">
        <title>Deep-cultivation of Planctomycetes and their phenomic and genomic characterization uncovers novel biology.</title>
        <authorList>
            <person name="Wiegand S."/>
            <person name="Jogler M."/>
            <person name="Boedeker C."/>
            <person name="Pinto D."/>
            <person name="Vollmers J."/>
            <person name="Rivas-Marin E."/>
            <person name="Kohn T."/>
            <person name="Peeters S.H."/>
            <person name="Heuer A."/>
            <person name="Rast P."/>
            <person name="Oberbeckmann S."/>
            <person name="Bunk B."/>
            <person name="Jeske O."/>
            <person name="Meyerdierks A."/>
            <person name="Storesund J.E."/>
            <person name="Kallscheuer N."/>
            <person name="Luecker S."/>
            <person name="Lage O.M."/>
            <person name="Pohl T."/>
            <person name="Merkel B.J."/>
            <person name="Hornburger P."/>
            <person name="Mueller R.-W."/>
            <person name="Bruemmer F."/>
            <person name="Labrenz M."/>
            <person name="Spormann A.M."/>
            <person name="Op den Camp H."/>
            <person name="Overmann J."/>
            <person name="Amann R."/>
            <person name="Jetten M.S.M."/>
            <person name="Mascher T."/>
            <person name="Medema M.H."/>
            <person name="Devos D.P."/>
            <person name="Kaster A.-K."/>
            <person name="Ovreas L."/>
            <person name="Rohde M."/>
            <person name="Galperin M.Y."/>
            <person name="Jogler C."/>
        </authorList>
    </citation>
    <scope>NUCLEOTIDE SEQUENCE [LARGE SCALE GENOMIC DNA]</scope>
    <source>
        <strain evidence="4 5">Pla110</strain>
    </source>
</reference>
<feature type="transmembrane region" description="Helical" evidence="3">
    <location>
        <begin position="59"/>
        <end position="75"/>
    </location>
</feature>
<evidence type="ECO:0000256" key="3">
    <source>
        <dbReference type="SAM" id="Phobius"/>
    </source>
</evidence>
<feature type="compositionally biased region" description="Low complexity" evidence="2">
    <location>
        <begin position="1057"/>
        <end position="1127"/>
    </location>
</feature>
<feature type="region of interest" description="Disordered" evidence="2">
    <location>
        <begin position="1027"/>
        <end position="1138"/>
    </location>
</feature>
<feature type="region of interest" description="Disordered" evidence="2">
    <location>
        <begin position="844"/>
        <end position="904"/>
    </location>
</feature>
<keyword evidence="1" id="KW-0175">Coiled coil</keyword>
<evidence type="ECO:0000313" key="5">
    <source>
        <dbReference type="Proteomes" id="UP000317178"/>
    </source>
</evidence>
<keyword evidence="3" id="KW-0812">Transmembrane</keyword>
<evidence type="ECO:0000313" key="4">
    <source>
        <dbReference type="EMBL" id="QDU79606.1"/>
    </source>
</evidence>
<dbReference type="RefSeq" id="WP_144994336.1">
    <property type="nucleotide sequence ID" value="NZ_CP036281.1"/>
</dbReference>
<feature type="transmembrane region" description="Helical" evidence="3">
    <location>
        <begin position="25"/>
        <end position="47"/>
    </location>
</feature>
<proteinExistence type="predicted"/>
<accession>A0A518CK52</accession>
<keyword evidence="3" id="KW-0472">Membrane</keyword>
<evidence type="ECO:0000256" key="2">
    <source>
        <dbReference type="SAM" id="MobiDB-lite"/>
    </source>
</evidence>
<feature type="compositionally biased region" description="Low complexity" evidence="2">
    <location>
        <begin position="1027"/>
        <end position="1037"/>
    </location>
</feature>
<keyword evidence="3" id="KW-1133">Transmembrane helix</keyword>
<protein>
    <submittedName>
        <fullName evidence="4">Uncharacterized protein</fullName>
    </submittedName>
</protein>
<dbReference type="AlphaFoldDB" id="A0A518CK52"/>
<gene>
    <name evidence="4" type="ORF">Pla110_13170</name>
</gene>
<organism evidence="4 5">
    <name type="scientific">Polystyrenella longa</name>
    <dbReference type="NCBI Taxonomy" id="2528007"/>
    <lineage>
        <taxon>Bacteria</taxon>
        <taxon>Pseudomonadati</taxon>
        <taxon>Planctomycetota</taxon>
        <taxon>Planctomycetia</taxon>
        <taxon>Planctomycetales</taxon>
        <taxon>Planctomycetaceae</taxon>
        <taxon>Polystyrenella</taxon>
    </lineage>
</organism>
<evidence type="ECO:0000256" key="1">
    <source>
        <dbReference type="SAM" id="Coils"/>
    </source>
</evidence>